<evidence type="ECO:0000313" key="1">
    <source>
        <dbReference type="EMBL" id="AFD27438.1"/>
    </source>
</evidence>
<dbReference type="OrthoDB" id="76164at2"/>
<sequence>MTAVPLTFWQARVLLLVTLEPQSVEEVTNRIAARGAVLDPARVRQLLDELKALGLLEHTLKTGRTGGRYWLSADPLVEQALDDAYAVVKSGSPRK</sequence>
<keyword evidence="2" id="KW-1185">Reference proteome</keyword>
<keyword evidence="1" id="KW-0614">Plasmid</keyword>
<name>H8H1P1_DEIGI</name>
<protein>
    <submittedName>
        <fullName evidence="1">Uncharacterized protein</fullName>
    </submittedName>
</protein>
<dbReference type="Proteomes" id="UP000007575">
    <property type="component" value="Plasmid P2"/>
</dbReference>
<dbReference type="EMBL" id="CP002193">
    <property type="protein sequence ID" value="AFD27438.1"/>
    <property type="molecule type" value="Genomic_DNA"/>
</dbReference>
<organism evidence="1 2">
    <name type="scientific">Deinococcus gobiensis (strain DSM 21396 / JCM 16679 / CGMCC 1.7299 / I-0)</name>
    <dbReference type="NCBI Taxonomy" id="745776"/>
    <lineage>
        <taxon>Bacteria</taxon>
        <taxon>Thermotogati</taxon>
        <taxon>Deinococcota</taxon>
        <taxon>Deinococci</taxon>
        <taxon>Deinococcales</taxon>
        <taxon>Deinococcaceae</taxon>
        <taxon>Deinococcus</taxon>
    </lineage>
</organism>
<reference evidence="1 2" key="1">
    <citation type="journal article" date="2012" name="PLoS ONE">
        <title>Genome sequence and transcriptome analysis of the radioresistant bacterium Deinococcus gobiensis: insights into the extreme environmental adaptations.</title>
        <authorList>
            <person name="Yuan M."/>
            <person name="Chen M."/>
            <person name="Zhang W."/>
            <person name="Lu W."/>
            <person name="Wang J."/>
            <person name="Yang M."/>
            <person name="Zhao P."/>
            <person name="Tang R."/>
            <person name="Li X."/>
            <person name="Hao Y."/>
            <person name="Zhou Z."/>
            <person name="Zhan Y."/>
            <person name="Yu H."/>
            <person name="Teng C."/>
            <person name="Yan Y."/>
            <person name="Ping S."/>
            <person name="Wang Y."/>
            <person name="Lin M."/>
        </authorList>
    </citation>
    <scope>NUCLEOTIDE SEQUENCE [LARGE SCALE GENOMIC DNA]</scope>
    <source>
        <strain evidence="2">DSM 21396 / JCM 16679 / CGMCC 1.7299 / I-0</strain>
        <plasmid evidence="1">P2</plasmid>
    </source>
</reference>
<dbReference type="InterPro" id="IPR036390">
    <property type="entry name" value="WH_DNA-bd_sf"/>
</dbReference>
<proteinExistence type="predicted"/>
<geneLocation type="plasmid" evidence="1 2">
    <name>P2</name>
</geneLocation>
<dbReference type="HOGENOM" id="CLU_2368194_0_0_0"/>
<dbReference type="KEGG" id="dgo:DGo_PB0169"/>
<dbReference type="RefSeq" id="WP_014686534.1">
    <property type="nucleotide sequence ID" value="NC_017791.1"/>
</dbReference>
<gene>
    <name evidence="1" type="ordered locus">DGo_PB0169</name>
</gene>
<dbReference type="PATRIC" id="fig|745776.4.peg.3542"/>
<dbReference type="SUPFAM" id="SSF46785">
    <property type="entry name" value="Winged helix' DNA-binding domain"/>
    <property type="match status" value="1"/>
</dbReference>
<dbReference type="AlphaFoldDB" id="H8H1P1"/>
<evidence type="ECO:0000313" key="2">
    <source>
        <dbReference type="Proteomes" id="UP000007575"/>
    </source>
</evidence>
<accession>H8H1P1</accession>